<proteinExistence type="inferred from homology"/>
<comment type="similarity">
    <text evidence="8">Belongs to the MMM1 family.</text>
</comment>
<feature type="compositionally biased region" description="Basic and acidic residues" evidence="9">
    <location>
        <begin position="567"/>
        <end position="579"/>
    </location>
</feature>
<feature type="transmembrane region" description="Helical" evidence="10">
    <location>
        <begin position="20"/>
        <end position="43"/>
    </location>
</feature>
<evidence type="ECO:0000256" key="1">
    <source>
        <dbReference type="ARBA" id="ARBA00022448"/>
    </source>
</evidence>
<evidence type="ECO:0000256" key="9">
    <source>
        <dbReference type="SAM" id="MobiDB-lite"/>
    </source>
</evidence>
<feature type="topological domain" description="Cytoplasmic" evidence="8">
    <location>
        <begin position="45"/>
        <end position="579"/>
    </location>
</feature>
<dbReference type="Proteomes" id="UP000593566">
    <property type="component" value="Unassembled WGS sequence"/>
</dbReference>
<comment type="subcellular location">
    <subcellularLocation>
        <location evidence="8">Endoplasmic reticulum membrane</location>
        <topology evidence="8">Single-pass type I membrane protein</topology>
    </subcellularLocation>
    <text evidence="8">The ERMES/MDM complex localizes to a few discrete foci (around 10 per single cell), that represent mitochondria-endoplasmic reticulum junctions. These foci are often found next to mtDNA nucleoids.</text>
</comment>
<dbReference type="InterPro" id="IPR019411">
    <property type="entry name" value="MMM1_dom"/>
</dbReference>
<evidence type="ECO:0000256" key="7">
    <source>
        <dbReference type="ARBA" id="ARBA00023136"/>
    </source>
</evidence>
<dbReference type="GO" id="GO:0045040">
    <property type="term" value="P:protein insertion into mitochondrial outer membrane"/>
    <property type="evidence" value="ECO:0007669"/>
    <property type="project" value="UniProtKB-UniRule"/>
</dbReference>
<dbReference type="Pfam" id="PF10296">
    <property type="entry name" value="MMM1"/>
    <property type="match status" value="1"/>
</dbReference>
<dbReference type="InterPro" id="IPR031468">
    <property type="entry name" value="SMP_LBD"/>
</dbReference>
<dbReference type="EMBL" id="JACCJB010000010">
    <property type="protein sequence ID" value="KAF6223359.1"/>
    <property type="molecule type" value="Genomic_DNA"/>
</dbReference>
<dbReference type="HAMAP" id="MF_03103">
    <property type="entry name" value="Mmm1"/>
    <property type="match status" value="1"/>
</dbReference>
<keyword evidence="7 8" id="KW-0472">Membrane</keyword>
<evidence type="ECO:0000313" key="12">
    <source>
        <dbReference type="EMBL" id="KAF6223359.1"/>
    </source>
</evidence>
<feature type="topological domain" description="Lumenal" evidence="8">
    <location>
        <begin position="1"/>
        <end position="23"/>
    </location>
</feature>
<evidence type="ECO:0000313" key="13">
    <source>
        <dbReference type="Proteomes" id="UP000593566"/>
    </source>
</evidence>
<feature type="domain" description="SMP-LTD" evidence="11">
    <location>
        <begin position="113"/>
        <end position="330"/>
    </location>
</feature>
<keyword evidence="4 8" id="KW-1133">Transmembrane helix</keyword>
<keyword evidence="2 8" id="KW-0812">Transmembrane</keyword>
<gene>
    <name evidence="8" type="primary">MMM1</name>
    <name evidence="12" type="ORF">HO133_000201</name>
</gene>
<evidence type="ECO:0000256" key="10">
    <source>
        <dbReference type="SAM" id="Phobius"/>
    </source>
</evidence>
<feature type="compositionally biased region" description="Polar residues" evidence="9">
    <location>
        <begin position="77"/>
        <end position="86"/>
    </location>
</feature>
<evidence type="ECO:0000256" key="2">
    <source>
        <dbReference type="ARBA" id="ARBA00022692"/>
    </source>
</evidence>
<evidence type="ECO:0000259" key="11">
    <source>
        <dbReference type="PROSITE" id="PS51847"/>
    </source>
</evidence>
<dbReference type="AlphaFoldDB" id="A0A8H6CHK1"/>
<comment type="subunit">
    <text evidence="8">Homodimer. Component of the ER-mitochondria encounter structure (ERMES) or MDM complex, composed of MMM1, MDM10, MDM12 and MDM34. A MMM1 homodimer associates with one molecule of MDM12 on each side in a pairwise head-to-tail manner, and the SMP-LTD domains of MMM1 and MDM12 generate a continuous hydrophobic tunnel for phospholipid trafficking.</text>
</comment>
<feature type="region of interest" description="Disordered" evidence="9">
    <location>
        <begin position="381"/>
        <end position="403"/>
    </location>
</feature>
<dbReference type="GO" id="GO:1990456">
    <property type="term" value="P:mitochondrion-endoplasmic reticulum membrane tethering"/>
    <property type="evidence" value="ECO:0007669"/>
    <property type="project" value="TreeGrafter"/>
</dbReference>
<keyword evidence="3 8" id="KW-0256">Endoplasmic reticulum</keyword>
<evidence type="ECO:0000256" key="4">
    <source>
        <dbReference type="ARBA" id="ARBA00022989"/>
    </source>
</evidence>
<feature type="region of interest" description="Disordered" evidence="9">
    <location>
        <begin position="545"/>
        <end position="579"/>
    </location>
</feature>
<keyword evidence="5" id="KW-0445">Lipid transport</keyword>
<sequence>MSSLQHATPQVPPQQSSLSFTQGFLLGQVSVVILIGCFIKFFIFGDPPSPETTASARALARRDRSRSVSHTSSSSSPHKLNSQRSASHVLRPPPRLTTATILSKTYYNVDSHQQESLDWFNVLIAQTIAQFRNDAHDDDAILESLTGILNGQQKPGFLSDIKVTEISLGEEFPILSNCRVHPVDDGDTNGPEGPRLQARMDVDLSDFITLGVETKIILNYPKPLTAVLPVALAVSVVRFSGTLSISFLPSHSTPASTPSGAPHQPPSITPTTLAFSFLPDYRLDLSVRSLVGSRSRLQDIPKIAQLVESRLHAWIDERCVEPRVQQVVLPSLWPRKRNTRGPGSADDEEAVPKDVMRDVREEARKEMESSGISTIFPSEIQQRSETHQDAPVPLDESTPSFGIPRGEGGIESWLEGGETGAGDADGNFDAGTDDGADVGPGYVGLVEVGYGPECSDEEDATQSNLLAYGEAEMSNLPNRLDEDLRRFRSQHCLFLRWELELRDRFMELNVFLLRNMSSDPPSTPNRKNQLRDALPLMHLAPGYGFGPGRFDGKALEDGGEDGSGTPGHDDSQKDPDAFS</sequence>
<dbReference type="GO" id="GO:0008289">
    <property type="term" value="F:lipid binding"/>
    <property type="evidence" value="ECO:0007669"/>
    <property type="project" value="UniProtKB-KW"/>
</dbReference>
<evidence type="ECO:0000256" key="3">
    <source>
        <dbReference type="ARBA" id="ARBA00022824"/>
    </source>
</evidence>
<keyword evidence="13" id="KW-1185">Reference proteome</keyword>
<evidence type="ECO:0000256" key="6">
    <source>
        <dbReference type="ARBA" id="ARBA00023121"/>
    </source>
</evidence>
<evidence type="ECO:0000256" key="8">
    <source>
        <dbReference type="HAMAP-Rule" id="MF_03103"/>
    </source>
</evidence>
<feature type="region of interest" description="Disordered" evidence="9">
    <location>
        <begin position="335"/>
        <end position="355"/>
    </location>
</feature>
<dbReference type="GO" id="GO:0032865">
    <property type="term" value="C:ERMES complex"/>
    <property type="evidence" value="ECO:0007669"/>
    <property type="project" value="UniProtKB-UniRule"/>
</dbReference>
<dbReference type="GO" id="GO:0015914">
    <property type="term" value="P:phospholipid transport"/>
    <property type="evidence" value="ECO:0007669"/>
    <property type="project" value="TreeGrafter"/>
</dbReference>
<organism evidence="12 13">
    <name type="scientific">Letharia lupina</name>
    <dbReference type="NCBI Taxonomy" id="560253"/>
    <lineage>
        <taxon>Eukaryota</taxon>
        <taxon>Fungi</taxon>
        <taxon>Dikarya</taxon>
        <taxon>Ascomycota</taxon>
        <taxon>Pezizomycotina</taxon>
        <taxon>Lecanoromycetes</taxon>
        <taxon>OSLEUM clade</taxon>
        <taxon>Lecanoromycetidae</taxon>
        <taxon>Lecanorales</taxon>
        <taxon>Lecanorineae</taxon>
        <taxon>Parmeliaceae</taxon>
        <taxon>Letharia</taxon>
    </lineage>
</organism>
<dbReference type="PROSITE" id="PS51847">
    <property type="entry name" value="SMP"/>
    <property type="match status" value="1"/>
</dbReference>
<protein>
    <recommendedName>
        <fullName evidence="8">Maintenance of mitochondrial morphology protein 1</fullName>
    </recommendedName>
</protein>
<keyword evidence="1" id="KW-0813">Transport</keyword>
<comment type="function">
    <text evidence="8">Component of the ERMES/MDM complex, which serves as a molecular tether to connect the endoplasmic reticulum (ER) and mitochondria. Components of this complex are involved in the control of mitochondrial shape and protein biogenesis, and function in nonvesicular lipid trafficking between the ER and mitochondria. The MDM12-MMM1 subcomplex functions in the major beta-barrel assembly pathway that is responsible for biogenesis of all outer membrane beta-barrel proteins, and acts in a late step after the SAM complex. The MDM10-MDM12-MMM1 subcomplex further acts in the TOM40-specific pathway after the action of the MDM12-MMM1 complex. Essential for establishing and maintaining the structure of mitochondria and maintenance of mtDNA nucleoids.</text>
</comment>
<evidence type="ECO:0000256" key="5">
    <source>
        <dbReference type="ARBA" id="ARBA00023055"/>
    </source>
</evidence>
<name>A0A8H6CHK1_9LECA</name>
<comment type="caution">
    <text evidence="12">The sequence shown here is derived from an EMBL/GenBank/DDBJ whole genome shotgun (WGS) entry which is preliminary data.</text>
</comment>
<dbReference type="InterPro" id="IPR027537">
    <property type="entry name" value="Mmm1"/>
</dbReference>
<dbReference type="GO" id="GO:0005789">
    <property type="term" value="C:endoplasmic reticulum membrane"/>
    <property type="evidence" value="ECO:0007669"/>
    <property type="project" value="UniProtKB-SubCell"/>
</dbReference>
<dbReference type="PANTHER" id="PTHR13466:SF0">
    <property type="entry name" value="SMP-LTD DOMAIN-CONTAINING PROTEIN"/>
    <property type="match status" value="1"/>
</dbReference>
<dbReference type="CDD" id="cd21671">
    <property type="entry name" value="SMP_Mmm1"/>
    <property type="match status" value="1"/>
</dbReference>
<dbReference type="PANTHER" id="PTHR13466">
    <property type="entry name" value="TEX2 PROTEIN-RELATED"/>
    <property type="match status" value="1"/>
</dbReference>
<accession>A0A8H6CHK1</accession>
<feature type="region of interest" description="Disordered" evidence="9">
    <location>
        <begin position="53"/>
        <end position="93"/>
    </location>
</feature>
<keyword evidence="6" id="KW-0446">Lipid-binding</keyword>
<reference evidence="12 13" key="1">
    <citation type="journal article" date="2020" name="Genomics">
        <title>Complete, high-quality genomes from long-read metagenomic sequencing of two wolf lichen thalli reveals enigmatic genome architecture.</title>
        <authorList>
            <person name="McKenzie S.K."/>
            <person name="Walston R.F."/>
            <person name="Allen J.L."/>
        </authorList>
    </citation>
    <scope>NUCLEOTIDE SEQUENCE [LARGE SCALE GENOMIC DNA]</scope>
    <source>
        <strain evidence="12">WasteWater1</strain>
    </source>
</reference>